<evidence type="ECO:0000259" key="3">
    <source>
        <dbReference type="PROSITE" id="PS50837"/>
    </source>
</evidence>
<proteinExistence type="predicted"/>
<reference evidence="4" key="1">
    <citation type="submission" date="2020-05" db="EMBL/GenBank/DDBJ databases">
        <title>Mycena genomes resolve the evolution of fungal bioluminescence.</title>
        <authorList>
            <person name="Tsai I.J."/>
        </authorList>
    </citation>
    <scope>NUCLEOTIDE SEQUENCE</scope>
    <source>
        <strain evidence="4">160909Yilan</strain>
    </source>
</reference>
<sequence>MSRQDYRSTTFNYTISGGTGGGGGEGGVNGGGGGKGEGPTVNIDHSTNKIVNLGQGLKEILEKWLEFPPDTQDRQYYLQSLAHQDTGNWLLCHREFIRWKQNSGSLWIKGVSGTGKSVLSSTVIREIVKTCPEQSSVAYFYFDFSNNRQCLDIMVRSIVWQLSGQSPLPYGALHQLYKALKNGATKPQHEDLLGVLKNLLSELDQTYIIIDGLDECHKTDWKHLIKFIHNLCHAAENRLHLLFTAQLVQEFEVAFKDIASITLDSEVSNNDIKSFVSSTVGGATNWASDSKYAGDVTEQIVQKSNGM</sequence>
<keyword evidence="5" id="KW-1185">Reference proteome</keyword>
<evidence type="ECO:0000313" key="5">
    <source>
        <dbReference type="Proteomes" id="UP000623467"/>
    </source>
</evidence>
<dbReference type="Gene3D" id="3.40.50.300">
    <property type="entry name" value="P-loop containing nucleotide triphosphate hydrolases"/>
    <property type="match status" value="1"/>
</dbReference>
<protein>
    <submittedName>
        <fullName evidence="4">Pfs domain-containing protein</fullName>
    </submittedName>
</protein>
<feature type="compositionally biased region" description="Polar residues" evidence="2">
    <location>
        <begin position="7"/>
        <end position="16"/>
    </location>
</feature>
<gene>
    <name evidence="4" type="ORF">MSAN_01895100</name>
</gene>
<evidence type="ECO:0000313" key="4">
    <source>
        <dbReference type="EMBL" id="KAF7345186.1"/>
    </source>
</evidence>
<accession>A0A8H6XRL1</accession>
<dbReference type="InterPro" id="IPR027417">
    <property type="entry name" value="P-loop_NTPase"/>
</dbReference>
<dbReference type="Pfam" id="PF24883">
    <property type="entry name" value="NPHP3_N"/>
    <property type="match status" value="1"/>
</dbReference>
<dbReference type="PANTHER" id="PTHR10039">
    <property type="entry name" value="AMELOGENIN"/>
    <property type="match status" value="1"/>
</dbReference>
<evidence type="ECO:0000256" key="2">
    <source>
        <dbReference type="SAM" id="MobiDB-lite"/>
    </source>
</evidence>
<dbReference type="PROSITE" id="PS50837">
    <property type="entry name" value="NACHT"/>
    <property type="match status" value="1"/>
</dbReference>
<dbReference type="EMBL" id="JACAZH010000020">
    <property type="protein sequence ID" value="KAF7345186.1"/>
    <property type="molecule type" value="Genomic_DNA"/>
</dbReference>
<feature type="compositionally biased region" description="Gly residues" evidence="2">
    <location>
        <begin position="17"/>
        <end position="37"/>
    </location>
</feature>
<keyword evidence="1" id="KW-0677">Repeat</keyword>
<dbReference type="SUPFAM" id="SSF52540">
    <property type="entry name" value="P-loop containing nucleoside triphosphate hydrolases"/>
    <property type="match status" value="1"/>
</dbReference>
<organism evidence="4 5">
    <name type="scientific">Mycena sanguinolenta</name>
    <dbReference type="NCBI Taxonomy" id="230812"/>
    <lineage>
        <taxon>Eukaryota</taxon>
        <taxon>Fungi</taxon>
        <taxon>Dikarya</taxon>
        <taxon>Basidiomycota</taxon>
        <taxon>Agaricomycotina</taxon>
        <taxon>Agaricomycetes</taxon>
        <taxon>Agaricomycetidae</taxon>
        <taxon>Agaricales</taxon>
        <taxon>Marasmiineae</taxon>
        <taxon>Mycenaceae</taxon>
        <taxon>Mycena</taxon>
    </lineage>
</organism>
<dbReference type="OrthoDB" id="7464126at2759"/>
<name>A0A8H6XRL1_9AGAR</name>
<dbReference type="AlphaFoldDB" id="A0A8H6XRL1"/>
<feature type="domain" description="NACHT" evidence="3">
    <location>
        <begin position="104"/>
        <end position="215"/>
    </location>
</feature>
<comment type="caution">
    <text evidence="4">The sequence shown here is derived from an EMBL/GenBank/DDBJ whole genome shotgun (WGS) entry which is preliminary data.</text>
</comment>
<dbReference type="Proteomes" id="UP000623467">
    <property type="component" value="Unassembled WGS sequence"/>
</dbReference>
<feature type="region of interest" description="Disordered" evidence="2">
    <location>
        <begin position="1"/>
        <end position="42"/>
    </location>
</feature>
<dbReference type="InterPro" id="IPR056884">
    <property type="entry name" value="NPHP3-like_N"/>
</dbReference>
<dbReference type="PANTHER" id="PTHR10039:SF16">
    <property type="entry name" value="GPI INOSITOL-DEACYLASE"/>
    <property type="match status" value="1"/>
</dbReference>
<evidence type="ECO:0000256" key="1">
    <source>
        <dbReference type="ARBA" id="ARBA00022737"/>
    </source>
</evidence>
<dbReference type="InterPro" id="IPR007111">
    <property type="entry name" value="NACHT_NTPase"/>
</dbReference>